<dbReference type="EMBL" id="KV878210">
    <property type="protein sequence ID" value="OJJ39890.1"/>
    <property type="molecule type" value="Genomic_DNA"/>
</dbReference>
<protein>
    <submittedName>
        <fullName evidence="1">Uncharacterized protein</fullName>
    </submittedName>
</protein>
<dbReference type="OrthoDB" id="2922289at2759"/>
<evidence type="ECO:0000313" key="2">
    <source>
        <dbReference type="Proteomes" id="UP000184383"/>
    </source>
</evidence>
<dbReference type="VEuPathDB" id="FungiDB:ASPWEDRAFT_49742"/>
<keyword evidence="2" id="KW-1185">Reference proteome</keyword>
<sequence>MVGFPFQGIDLERVGHLMSTDETEISLSDLPDLTDPETANYYGEMYLRTHGTPPPPFPTLDQRHEATIQKRWLKKTREQRKKVLLTAWPGMSTQHRPDMEALTREKDVGPTRFIEAYQWPHISQEDLLKPKLFLIFLNARGRHSPSTFVGFDRKSIRIGENAAKAKVALVIGYNMMSTGRDNPDTYGELASWNDGDTITRIMDKRQGLHAGVGPKVLEIQERPEPPALSTAESGISSLAAVTAEAPYRPPARLDLARLERLIAAKRSASQDHLLSLREDPSYFADVVLDTKEHRKELLPDNMGRRHSSVRPYPKKTFWDRVLRSVVVDSYENVIFWDCLLDQITHLQALLDKSKDDIAPDKDLPLELLEQFLDFHYSLHLFTQSPISKLRKIVTSSPPLRSQCVRLQDDDDPSHTCVIAKTGTKSKQWQRLMWMFEVLFHSRSLYMVTLPTLMDEMDRLIESERGVRELLSATVASTTSDLSVMTECQHQLSLFEPYRYDGIDERLRIRLGGIEYIGPSLETISLATLGDPSDGKFNYPVEKRKTRENTEMMQLAEKNLDKYWEKIDDVLTPKDICKPLSQMYFELELRTQQTVNDGKTSPGKTKVKTRGIPDQAELQVETTYETTKAPDLQPTFTVDKRAYKVFSTIFYQSSRISKPGEVPWSEFLHAMSITGFAVEKLYGSVWQFTPSTSDVERSIQFHEPHPGSKMPYRMAKRYGRRLSRAYGWNADLFRVVG</sequence>
<name>A0A1L9RY52_ASPWE</name>
<dbReference type="PANTHER" id="PTHR40788:SF2">
    <property type="entry name" value="CLR5 DOMAIN-CONTAINING PROTEIN"/>
    <property type="match status" value="1"/>
</dbReference>
<dbReference type="PANTHER" id="PTHR40788">
    <property type="entry name" value="CLR5 DOMAIN-CONTAINING PROTEIN-RELATED"/>
    <property type="match status" value="1"/>
</dbReference>
<organism evidence="1 2">
    <name type="scientific">Aspergillus wentii DTO 134E9</name>
    <dbReference type="NCBI Taxonomy" id="1073089"/>
    <lineage>
        <taxon>Eukaryota</taxon>
        <taxon>Fungi</taxon>
        <taxon>Dikarya</taxon>
        <taxon>Ascomycota</taxon>
        <taxon>Pezizomycotina</taxon>
        <taxon>Eurotiomycetes</taxon>
        <taxon>Eurotiomycetidae</taxon>
        <taxon>Eurotiales</taxon>
        <taxon>Aspergillaceae</taxon>
        <taxon>Aspergillus</taxon>
        <taxon>Aspergillus subgen. Cremei</taxon>
    </lineage>
</organism>
<reference evidence="2" key="1">
    <citation type="journal article" date="2017" name="Genome Biol.">
        <title>Comparative genomics reveals high biological diversity and specific adaptations in the industrially and medically important fungal genus Aspergillus.</title>
        <authorList>
            <person name="de Vries R.P."/>
            <person name="Riley R."/>
            <person name="Wiebenga A."/>
            <person name="Aguilar-Osorio G."/>
            <person name="Amillis S."/>
            <person name="Uchima C.A."/>
            <person name="Anderluh G."/>
            <person name="Asadollahi M."/>
            <person name="Askin M."/>
            <person name="Barry K."/>
            <person name="Battaglia E."/>
            <person name="Bayram O."/>
            <person name="Benocci T."/>
            <person name="Braus-Stromeyer S.A."/>
            <person name="Caldana C."/>
            <person name="Canovas D."/>
            <person name="Cerqueira G.C."/>
            <person name="Chen F."/>
            <person name="Chen W."/>
            <person name="Choi C."/>
            <person name="Clum A."/>
            <person name="Dos Santos R.A."/>
            <person name="Damasio A.R."/>
            <person name="Diallinas G."/>
            <person name="Emri T."/>
            <person name="Fekete E."/>
            <person name="Flipphi M."/>
            <person name="Freyberg S."/>
            <person name="Gallo A."/>
            <person name="Gournas C."/>
            <person name="Habgood R."/>
            <person name="Hainaut M."/>
            <person name="Harispe M.L."/>
            <person name="Henrissat B."/>
            <person name="Hilden K.S."/>
            <person name="Hope R."/>
            <person name="Hossain A."/>
            <person name="Karabika E."/>
            <person name="Karaffa L."/>
            <person name="Karanyi Z."/>
            <person name="Krasevec N."/>
            <person name="Kuo A."/>
            <person name="Kusch H."/>
            <person name="LaButti K."/>
            <person name="Lagendijk E.L."/>
            <person name="Lapidus A."/>
            <person name="Levasseur A."/>
            <person name="Lindquist E."/>
            <person name="Lipzen A."/>
            <person name="Logrieco A.F."/>
            <person name="MacCabe A."/>
            <person name="Maekelae M.R."/>
            <person name="Malavazi I."/>
            <person name="Melin P."/>
            <person name="Meyer V."/>
            <person name="Mielnichuk N."/>
            <person name="Miskei M."/>
            <person name="Molnar A.P."/>
            <person name="Mule G."/>
            <person name="Ngan C.Y."/>
            <person name="Orejas M."/>
            <person name="Orosz E."/>
            <person name="Ouedraogo J.P."/>
            <person name="Overkamp K.M."/>
            <person name="Park H.-S."/>
            <person name="Perrone G."/>
            <person name="Piumi F."/>
            <person name="Punt P.J."/>
            <person name="Ram A.F."/>
            <person name="Ramon A."/>
            <person name="Rauscher S."/>
            <person name="Record E."/>
            <person name="Riano-Pachon D.M."/>
            <person name="Robert V."/>
            <person name="Roehrig J."/>
            <person name="Ruller R."/>
            <person name="Salamov A."/>
            <person name="Salih N.S."/>
            <person name="Samson R.A."/>
            <person name="Sandor E."/>
            <person name="Sanguinetti M."/>
            <person name="Schuetze T."/>
            <person name="Sepcic K."/>
            <person name="Shelest E."/>
            <person name="Sherlock G."/>
            <person name="Sophianopoulou V."/>
            <person name="Squina F.M."/>
            <person name="Sun H."/>
            <person name="Susca A."/>
            <person name="Todd R.B."/>
            <person name="Tsang A."/>
            <person name="Unkles S.E."/>
            <person name="van de Wiele N."/>
            <person name="van Rossen-Uffink D."/>
            <person name="Oliveira J.V."/>
            <person name="Vesth T.C."/>
            <person name="Visser J."/>
            <person name="Yu J.-H."/>
            <person name="Zhou M."/>
            <person name="Andersen M.R."/>
            <person name="Archer D.B."/>
            <person name="Baker S.E."/>
            <person name="Benoit I."/>
            <person name="Brakhage A.A."/>
            <person name="Braus G.H."/>
            <person name="Fischer R."/>
            <person name="Frisvad J.C."/>
            <person name="Goldman G.H."/>
            <person name="Houbraken J."/>
            <person name="Oakley B."/>
            <person name="Pocsi I."/>
            <person name="Scazzocchio C."/>
            <person name="Seiboth B."/>
            <person name="vanKuyk P.A."/>
            <person name="Wortman J."/>
            <person name="Dyer P.S."/>
            <person name="Grigoriev I.V."/>
        </authorList>
    </citation>
    <scope>NUCLEOTIDE SEQUENCE [LARGE SCALE GENOMIC DNA]</scope>
    <source>
        <strain evidence="2">DTO 134E9</strain>
    </source>
</reference>
<accession>A0A1L9RY52</accession>
<evidence type="ECO:0000313" key="1">
    <source>
        <dbReference type="EMBL" id="OJJ39890.1"/>
    </source>
</evidence>
<dbReference type="Proteomes" id="UP000184383">
    <property type="component" value="Unassembled WGS sequence"/>
</dbReference>
<dbReference type="STRING" id="1073089.A0A1L9RY52"/>
<dbReference type="GeneID" id="63753173"/>
<gene>
    <name evidence="1" type="ORF">ASPWEDRAFT_49742</name>
</gene>
<dbReference type="RefSeq" id="XP_040693566.1">
    <property type="nucleotide sequence ID" value="XM_040837325.1"/>
</dbReference>
<proteinExistence type="predicted"/>
<dbReference type="AlphaFoldDB" id="A0A1L9RY52"/>